<keyword evidence="12" id="KW-1185">Reference proteome</keyword>
<evidence type="ECO:0000256" key="7">
    <source>
        <dbReference type="ARBA" id="ARBA00022795"/>
    </source>
</evidence>
<accession>A0ABP8V7Q8</accession>
<dbReference type="PRINTS" id="PR01003">
    <property type="entry name" value="FLGFLIH"/>
</dbReference>
<dbReference type="PANTHER" id="PTHR34982:SF1">
    <property type="entry name" value="FLAGELLAR ASSEMBLY PROTEIN FLIH"/>
    <property type="match status" value="1"/>
</dbReference>
<dbReference type="PANTHER" id="PTHR34982">
    <property type="entry name" value="YOP PROTEINS TRANSLOCATION PROTEIN L"/>
    <property type="match status" value="1"/>
</dbReference>
<organism evidence="11 12">
    <name type="scientific">Kistimonas scapharcae</name>
    <dbReference type="NCBI Taxonomy" id="1036133"/>
    <lineage>
        <taxon>Bacteria</taxon>
        <taxon>Pseudomonadati</taxon>
        <taxon>Pseudomonadota</taxon>
        <taxon>Gammaproteobacteria</taxon>
        <taxon>Oceanospirillales</taxon>
        <taxon>Endozoicomonadaceae</taxon>
        <taxon>Kistimonas</taxon>
    </lineage>
</organism>
<keyword evidence="7" id="KW-1005">Bacterial flagellum biogenesis</keyword>
<proteinExistence type="inferred from homology"/>
<evidence type="ECO:0000256" key="1">
    <source>
        <dbReference type="ARBA" id="ARBA00003041"/>
    </source>
</evidence>
<evidence type="ECO:0000256" key="5">
    <source>
        <dbReference type="ARBA" id="ARBA00022448"/>
    </source>
</evidence>
<dbReference type="Proteomes" id="UP001500604">
    <property type="component" value="Unassembled WGS sequence"/>
</dbReference>
<name>A0ABP8V7Q8_9GAMM</name>
<dbReference type="SUPFAM" id="SSF160527">
    <property type="entry name" value="V-type ATPase subunit E-like"/>
    <property type="match status" value="1"/>
</dbReference>
<protein>
    <recommendedName>
        <fullName evidence="4">Flagellar assembly protein FliH</fullName>
    </recommendedName>
</protein>
<feature type="domain" description="Flagellar assembly protein FliH/Type III secretion system HrpE" evidence="10">
    <location>
        <begin position="63"/>
        <end position="180"/>
    </location>
</feature>
<evidence type="ECO:0000256" key="3">
    <source>
        <dbReference type="ARBA" id="ARBA00006602"/>
    </source>
</evidence>
<keyword evidence="11" id="KW-0969">Cilium</keyword>
<keyword evidence="11" id="KW-0966">Cell projection</keyword>
<evidence type="ECO:0000313" key="11">
    <source>
        <dbReference type="EMBL" id="GAA4651912.1"/>
    </source>
</evidence>
<evidence type="ECO:0000259" key="10">
    <source>
        <dbReference type="Pfam" id="PF02108"/>
    </source>
</evidence>
<reference evidence="12" key="1">
    <citation type="journal article" date="2019" name="Int. J. Syst. Evol. Microbiol.">
        <title>The Global Catalogue of Microorganisms (GCM) 10K type strain sequencing project: providing services to taxonomists for standard genome sequencing and annotation.</title>
        <authorList>
            <consortium name="The Broad Institute Genomics Platform"/>
            <consortium name="The Broad Institute Genome Sequencing Center for Infectious Disease"/>
            <person name="Wu L."/>
            <person name="Ma J."/>
        </authorList>
    </citation>
    <scope>NUCLEOTIDE SEQUENCE [LARGE SCALE GENOMIC DNA]</scope>
    <source>
        <strain evidence="12">JCM 17805</strain>
    </source>
</reference>
<keyword evidence="5" id="KW-0813">Transport</keyword>
<evidence type="ECO:0000256" key="6">
    <source>
        <dbReference type="ARBA" id="ARBA00022490"/>
    </source>
</evidence>
<evidence type="ECO:0000256" key="8">
    <source>
        <dbReference type="ARBA" id="ARBA00022927"/>
    </source>
</evidence>
<comment type="function">
    <text evidence="1">Needed for flagellar regrowth and assembly.</text>
</comment>
<evidence type="ECO:0000256" key="4">
    <source>
        <dbReference type="ARBA" id="ARBA00016507"/>
    </source>
</evidence>
<evidence type="ECO:0000256" key="9">
    <source>
        <dbReference type="ARBA" id="ARBA00023225"/>
    </source>
</evidence>
<comment type="caution">
    <text evidence="11">The sequence shown here is derived from an EMBL/GenBank/DDBJ whole genome shotgun (WGS) entry which is preliminary data.</text>
</comment>
<keyword evidence="11" id="KW-0282">Flagellum</keyword>
<evidence type="ECO:0000256" key="2">
    <source>
        <dbReference type="ARBA" id="ARBA00004496"/>
    </source>
</evidence>
<dbReference type="Pfam" id="PF02108">
    <property type="entry name" value="FliH"/>
    <property type="match status" value="1"/>
</dbReference>
<sequence>MLRRAREHGYREGFVQGREQGGEAGYSVGLEQGKEDGHRQGYEQGLASGRHESLAKVNLVHSALTACWQELSEWRDACGRELDEQLVSVVRLICQQVIQLELNIRPDGVRALLDHALGLLPQTDSASIRLNPEDRVYLETLNLALPDQWQVTDDDAITAGGCILSTPGGRVDAQVEARLAVCIAELRKSLGLPDANGNGE</sequence>
<dbReference type="InterPro" id="IPR000563">
    <property type="entry name" value="Flag_FliH"/>
</dbReference>
<dbReference type="InterPro" id="IPR051472">
    <property type="entry name" value="T3SS_Stator/FliH"/>
</dbReference>
<dbReference type="EMBL" id="BAABFL010000465">
    <property type="protein sequence ID" value="GAA4651912.1"/>
    <property type="molecule type" value="Genomic_DNA"/>
</dbReference>
<comment type="similarity">
    <text evidence="3">Belongs to the FliH family.</text>
</comment>
<gene>
    <name evidence="11" type="primary">fliH_2</name>
    <name evidence="11" type="ORF">GCM10023116_41960</name>
</gene>
<keyword evidence="8" id="KW-0653">Protein transport</keyword>
<comment type="subcellular location">
    <subcellularLocation>
        <location evidence="2">Cytoplasm</location>
    </subcellularLocation>
</comment>
<keyword evidence="9" id="KW-1006">Bacterial flagellum protein export</keyword>
<keyword evidence="6" id="KW-0963">Cytoplasm</keyword>
<evidence type="ECO:0000313" key="12">
    <source>
        <dbReference type="Proteomes" id="UP001500604"/>
    </source>
</evidence>
<dbReference type="InterPro" id="IPR018035">
    <property type="entry name" value="Flagellar_FliH/T3SS_HrpE"/>
</dbReference>